<comment type="caution">
    <text evidence="1">The sequence shown here is derived from an EMBL/GenBank/DDBJ whole genome shotgun (WGS) entry which is preliminary data.</text>
</comment>
<organism evidence="1 2">
    <name type="scientific">Bradyrhizobium campsiandrae</name>
    <dbReference type="NCBI Taxonomy" id="1729892"/>
    <lineage>
        <taxon>Bacteria</taxon>
        <taxon>Pseudomonadati</taxon>
        <taxon>Pseudomonadota</taxon>
        <taxon>Alphaproteobacteria</taxon>
        <taxon>Hyphomicrobiales</taxon>
        <taxon>Nitrobacteraceae</taxon>
        <taxon>Bradyrhizobium</taxon>
    </lineage>
</organism>
<gene>
    <name evidence="1" type="ORF">HA482_11520</name>
</gene>
<sequence>MNVAVPLPPSVDVIDVDVVPKLFVGTVFPLQQLFALTPPDGPPTTMASGKIVSANALVEETADTLNIIPKATENLTPRVLILPIKPPVK</sequence>
<dbReference type="RefSeq" id="WP_188102605.1">
    <property type="nucleotide sequence ID" value="NZ_JAANIH010000027.1"/>
</dbReference>
<protein>
    <submittedName>
        <fullName evidence="1">Uncharacterized protein</fullName>
    </submittedName>
</protein>
<name>A0ABR7U5Z5_9BRAD</name>
<keyword evidence="2" id="KW-1185">Reference proteome</keyword>
<dbReference type="EMBL" id="JAATTO010000014">
    <property type="protein sequence ID" value="MBC9978839.1"/>
    <property type="molecule type" value="Genomic_DNA"/>
</dbReference>
<proteinExistence type="predicted"/>
<evidence type="ECO:0000313" key="1">
    <source>
        <dbReference type="EMBL" id="MBC9978839.1"/>
    </source>
</evidence>
<evidence type="ECO:0000313" key="2">
    <source>
        <dbReference type="Proteomes" id="UP000639516"/>
    </source>
</evidence>
<dbReference type="Proteomes" id="UP000639516">
    <property type="component" value="Unassembled WGS sequence"/>
</dbReference>
<accession>A0ABR7U5Z5</accession>
<reference evidence="1 2" key="1">
    <citation type="journal article" date="2020" name="Arch. Microbiol.">
        <title>Bradyrhizobium campsiandrae sp. nov., a nitrogen-fixing bacterial strain isolated from a native leguminous tree from the Amazon adapted to flooded conditions.</title>
        <authorList>
            <person name="Cabral Michel D."/>
            <person name="Martins da Costa E."/>
            <person name="Azarias Guimaraes A."/>
            <person name="Soares de Carvalho T."/>
            <person name="Santos de Castro Caputo P."/>
            <person name="Willems A."/>
            <person name="de Souza Moreira F.M."/>
        </authorList>
    </citation>
    <scope>NUCLEOTIDE SEQUENCE [LARGE SCALE GENOMIC DNA]</scope>
    <source>
        <strain evidence="2">INPA 384B</strain>
    </source>
</reference>